<accession>A0AAD9MY88</accession>
<dbReference type="AlphaFoldDB" id="A0AAD9MY88"/>
<protein>
    <submittedName>
        <fullName evidence="2">Uncharacterized protein</fullName>
    </submittedName>
</protein>
<name>A0AAD9MY88_9ANNE</name>
<gene>
    <name evidence="2" type="ORF">LSH36_513g01019</name>
</gene>
<evidence type="ECO:0000313" key="3">
    <source>
        <dbReference type="Proteomes" id="UP001208570"/>
    </source>
</evidence>
<feature type="compositionally biased region" description="Basic and acidic residues" evidence="1">
    <location>
        <begin position="135"/>
        <end position="162"/>
    </location>
</feature>
<dbReference type="Proteomes" id="UP001208570">
    <property type="component" value="Unassembled WGS sequence"/>
</dbReference>
<proteinExistence type="predicted"/>
<comment type="caution">
    <text evidence="2">The sequence shown here is derived from an EMBL/GenBank/DDBJ whole genome shotgun (WGS) entry which is preliminary data.</text>
</comment>
<dbReference type="EMBL" id="JAODUP010000513">
    <property type="protein sequence ID" value="KAK2148136.1"/>
    <property type="molecule type" value="Genomic_DNA"/>
</dbReference>
<keyword evidence="3" id="KW-1185">Reference proteome</keyword>
<reference evidence="2" key="1">
    <citation type="journal article" date="2023" name="Mol. Biol. Evol.">
        <title>Third-Generation Sequencing Reveals the Adaptive Role of the Epigenome in Three Deep-Sea Polychaetes.</title>
        <authorList>
            <person name="Perez M."/>
            <person name="Aroh O."/>
            <person name="Sun Y."/>
            <person name="Lan Y."/>
            <person name="Juniper S.K."/>
            <person name="Young C.R."/>
            <person name="Angers B."/>
            <person name="Qian P.Y."/>
        </authorList>
    </citation>
    <scope>NUCLEOTIDE SEQUENCE</scope>
    <source>
        <strain evidence="2">P08H-3</strain>
    </source>
</reference>
<evidence type="ECO:0000256" key="1">
    <source>
        <dbReference type="SAM" id="MobiDB-lite"/>
    </source>
</evidence>
<evidence type="ECO:0000313" key="2">
    <source>
        <dbReference type="EMBL" id="KAK2148136.1"/>
    </source>
</evidence>
<feature type="region of interest" description="Disordered" evidence="1">
    <location>
        <begin position="121"/>
        <end position="180"/>
    </location>
</feature>
<feature type="compositionally biased region" description="Basic and acidic residues" evidence="1">
    <location>
        <begin position="75"/>
        <end position="88"/>
    </location>
</feature>
<sequence length="246" mass="27829">MSYAIKSLAQSSHQRDGYDAWWDEIQHRIEFINKEVVTLHRHKADVNQNETRTATPIHMGSAPCLNLSGDDPDDRIEKDPDQGRSHGMTDEIQHLCNHLRSGTPIDPELLREIDCLSDASMSDAGMSDGDEAYESGEKTTKARMDKRKDPGKDRMDPTPDVKVKRRPQSAPTHRNQRAGFGKMEMPQETFVQPQVAITQKVVTKRSQTTCIPMSARSYQVPTQTTVVTDWATPPGGYHSRRAKKYR</sequence>
<feature type="region of interest" description="Disordered" evidence="1">
    <location>
        <begin position="51"/>
        <end position="88"/>
    </location>
</feature>
<organism evidence="2 3">
    <name type="scientific">Paralvinella palmiformis</name>
    <dbReference type="NCBI Taxonomy" id="53620"/>
    <lineage>
        <taxon>Eukaryota</taxon>
        <taxon>Metazoa</taxon>
        <taxon>Spiralia</taxon>
        <taxon>Lophotrochozoa</taxon>
        <taxon>Annelida</taxon>
        <taxon>Polychaeta</taxon>
        <taxon>Sedentaria</taxon>
        <taxon>Canalipalpata</taxon>
        <taxon>Terebellida</taxon>
        <taxon>Terebelliformia</taxon>
        <taxon>Alvinellidae</taxon>
        <taxon>Paralvinella</taxon>
    </lineage>
</organism>